<name>A0A9P5YQ14_9AGAR</name>
<reference evidence="1" key="1">
    <citation type="submission" date="2020-11" db="EMBL/GenBank/DDBJ databases">
        <authorList>
            <consortium name="DOE Joint Genome Institute"/>
            <person name="Ahrendt S."/>
            <person name="Riley R."/>
            <person name="Andreopoulos W."/>
            <person name="Labutti K."/>
            <person name="Pangilinan J."/>
            <person name="Ruiz-Duenas F.J."/>
            <person name="Barrasa J.M."/>
            <person name="Sanchez-Garcia M."/>
            <person name="Camarero S."/>
            <person name="Miyauchi S."/>
            <person name="Serrano A."/>
            <person name="Linde D."/>
            <person name="Babiker R."/>
            <person name="Drula E."/>
            <person name="Ayuso-Fernandez I."/>
            <person name="Pacheco R."/>
            <person name="Padilla G."/>
            <person name="Ferreira P."/>
            <person name="Barriuso J."/>
            <person name="Kellner H."/>
            <person name="Castanera R."/>
            <person name="Alfaro M."/>
            <person name="Ramirez L."/>
            <person name="Pisabarro A.G."/>
            <person name="Kuo A."/>
            <person name="Tritt A."/>
            <person name="Lipzen A."/>
            <person name="He G."/>
            <person name="Yan M."/>
            <person name="Ng V."/>
            <person name="Cullen D."/>
            <person name="Martin F."/>
            <person name="Rosso M.-N."/>
            <person name="Henrissat B."/>
            <person name="Hibbett D."/>
            <person name="Martinez A.T."/>
            <person name="Grigoriev I.V."/>
        </authorList>
    </citation>
    <scope>NUCLEOTIDE SEQUENCE</scope>
    <source>
        <strain evidence="1">CIRM-BRFM 674</strain>
    </source>
</reference>
<evidence type="ECO:0000313" key="2">
    <source>
        <dbReference type="Proteomes" id="UP000807469"/>
    </source>
</evidence>
<keyword evidence="2" id="KW-1185">Reference proteome</keyword>
<evidence type="ECO:0000313" key="1">
    <source>
        <dbReference type="EMBL" id="KAF9471590.1"/>
    </source>
</evidence>
<sequence>MPLDRRLECTAIELAFAWHVEHKRGRDEDEYSLARGVVWATDATRVMTTRADGSDELGCIGRRGNVRPERSVVNAEPSLFFAFRLPILARFSFNAIAPSWTHKSGIHTHDASWLSWEETTRLLRLCCERHCRSWITRGYSIIHSDFLSIRTLALHLTTTFATSTCTEKDTHHAPLYVRHAFVPHLQPGFILTRAFDTSACIEKDTTCATPGIPRILNLLRSSKVLLRTGSSPSNSRILQQDTLQLHARSSSTLVFENS</sequence>
<organism evidence="1 2">
    <name type="scientific">Pholiota conissans</name>
    <dbReference type="NCBI Taxonomy" id="109636"/>
    <lineage>
        <taxon>Eukaryota</taxon>
        <taxon>Fungi</taxon>
        <taxon>Dikarya</taxon>
        <taxon>Basidiomycota</taxon>
        <taxon>Agaricomycotina</taxon>
        <taxon>Agaricomycetes</taxon>
        <taxon>Agaricomycetidae</taxon>
        <taxon>Agaricales</taxon>
        <taxon>Agaricineae</taxon>
        <taxon>Strophariaceae</taxon>
        <taxon>Pholiota</taxon>
    </lineage>
</organism>
<protein>
    <submittedName>
        <fullName evidence="1">Uncharacterized protein</fullName>
    </submittedName>
</protein>
<gene>
    <name evidence="1" type="ORF">BDN70DRAFT_901231</name>
</gene>
<dbReference type="Proteomes" id="UP000807469">
    <property type="component" value="Unassembled WGS sequence"/>
</dbReference>
<dbReference type="AlphaFoldDB" id="A0A9P5YQ14"/>
<comment type="caution">
    <text evidence="1">The sequence shown here is derived from an EMBL/GenBank/DDBJ whole genome shotgun (WGS) entry which is preliminary data.</text>
</comment>
<dbReference type="EMBL" id="MU155656">
    <property type="protein sequence ID" value="KAF9471590.1"/>
    <property type="molecule type" value="Genomic_DNA"/>
</dbReference>
<proteinExistence type="predicted"/>
<accession>A0A9P5YQ14</accession>